<proteinExistence type="predicted"/>
<feature type="non-terminal residue" evidence="2">
    <location>
        <position position="490"/>
    </location>
</feature>
<evidence type="ECO:0000313" key="2">
    <source>
        <dbReference type="EMBL" id="CAG8835568.1"/>
    </source>
</evidence>
<feature type="non-terminal residue" evidence="2">
    <location>
        <position position="1"/>
    </location>
</feature>
<dbReference type="Proteomes" id="UP000789901">
    <property type="component" value="Unassembled WGS sequence"/>
</dbReference>
<accession>A0ABN7WM85</accession>
<feature type="region of interest" description="Disordered" evidence="1">
    <location>
        <begin position="1"/>
        <end position="34"/>
    </location>
</feature>
<feature type="region of interest" description="Disordered" evidence="1">
    <location>
        <begin position="221"/>
        <end position="261"/>
    </location>
</feature>
<gene>
    <name evidence="2" type="ORF">GMARGA_LOCUS32638</name>
</gene>
<evidence type="ECO:0000256" key="1">
    <source>
        <dbReference type="SAM" id="MobiDB-lite"/>
    </source>
</evidence>
<feature type="compositionally biased region" description="Basic and acidic residues" evidence="1">
    <location>
        <begin position="221"/>
        <end position="251"/>
    </location>
</feature>
<reference evidence="2 3" key="1">
    <citation type="submission" date="2021-06" db="EMBL/GenBank/DDBJ databases">
        <authorList>
            <person name="Kallberg Y."/>
            <person name="Tangrot J."/>
            <person name="Rosling A."/>
        </authorList>
    </citation>
    <scope>NUCLEOTIDE SEQUENCE [LARGE SCALE GENOMIC DNA]</scope>
    <source>
        <strain evidence="2 3">120-4 pot B 10/14</strain>
    </source>
</reference>
<feature type="compositionally biased region" description="Polar residues" evidence="1">
    <location>
        <begin position="13"/>
        <end position="32"/>
    </location>
</feature>
<sequence length="490" mass="55446">VSAPSRYNPPQPFNQNVQSQNHKNQKTPSTPLTIRGKFENAYQRNRCAPDAEETGTHITIDEALDTLYVFERSSDPMPSQDCISKNELDHLIDGYLEALDNFMFELQKGQETEDGNKECEVLVYYQKPVEPNQHEARTFGSHHRNGVEINEVETIVDHANSRLPELEFDDLVLDLIDEYLVEESIKTNNASGCQYANSIAVARNNDKELEAEVGYEGRVKADKNENKPSEIESKDKIDVNNDITKSEKENDINGSGVGSQALPYHQKPVEAAETSTVNGTIEPSFKRRVEMEKGFPVDHRKTAKMDDITKTKLDELQQKEKMKIENVPEDVEGKNPRSATEEEAKENEIIKSEEILNRACEIWISKIDESRRLTREVDDCGETKLDQKYEKDSNGLYNLKLCSQNGASAIKEERVAFDLDPIEDICSGAEDFEDLSDNYPPSKNMNIRTNSARQVLRGKIGNNSTRRGQIKRISLEKGVGNNVEKNVSND</sequence>
<dbReference type="EMBL" id="CAJVQB010051722">
    <property type="protein sequence ID" value="CAG8835568.1"/>
    <property type="molecule type" value="Genomic_DNA"/>
</dbReference>
<organism evidence="2 3">
    <name type="scientific">Gigaspora margarita</name>
    <dbReference type="NCBI Taxonomy" id="4874"/>
    <lineage>
        <taxon>Eukaryota</taxon>
        <taxon>Fungi</taxon>
        <taxon>Fungi incertae sedis</taxon>
        <taxon>Mucoromycota</taxon>
        <taxon>Glomeromycotina</taxon>
        <taxon>Glomeromycetes</taxon>
        <taxon>Diversisporales</taxon>
        <taxon>Gigasporaceae</taxon>
        <taxon>Gigaspora</taxon>
    </lineage>
</organism>
<name>A0ABN7WM85_GIGMA</name>
<protein>
    <submittedName>
        <fullName evidence="2">42348_t:CDS:1</fullName>
    </submittedName>
</protein>
<evidence type="ECO:0000313" key="3">
    <source>
        <dbReference type="Proteomes" id="UP000789901"/>
    </source>
</evidence>
<keyword evidence="3" id="KW-1185">Reference proteome</keyword>
<comment type="caution">
    <text evidence="2">The sequence shown here is derived from an EMBL/GenBank/DDBJ whole genome shotgun (WGS) entry which is preliminary data.</text>
</comment>